<evidence type="ECO:0000313" key="3">
    <source>
        <dbReference type="Proteomes" id="UP000460435"/>
    </source>
</evidence>
<organism evidence="2 3">
    <name type="scientific">Phytoactinopolyspora mesophila</name>
    <dbReference type="NCBI Taxonomy" id="2650750"/>
    <lineage>
        <taxon>Bacteria</taxon>
        <taxon>Bacillati</taxon>
        <taxon>Actinomycetota</taxon>
        <taxon>Actinomycetes</taxon>
        <taxon>Jiangellales</taxon>
        <taxon>Jiangellaceae</taxon>
        <taxon>Phytoactinopolyspora</taxon>
    </lineage>
</organism>
<feature type="domain" description="HTH cro/C1-type" evidence="1">
    <location>
        <begin position="36"/>
        <end position="90"/>
    </location>
</feature>
<dbReference type="Proteomes" id="UP000460435">
    <property type="component" value="Unassembled WGS sequence"/>
</dbReference>
<dbReference type="AlphaFoldDB" id="A0A7K3M157"/>
<dbReference type="RefSeq" id="WP_162449721.1">
    <property type="nucleotide sequence ID" value="NZ_WLZY01000002.1"/>
</dbReference>
<keyword evidence="3" id="KW-1185">Reference proteome</keyword>
<dbReference type="InterPro" id="IPR001387">
    <property type="entry name" value="Cro/C1-type_HTH"/>
</dbReference>
<dbReference type="InterPro" id="IPR010982">
    <property type="entry name" value="Lambda_DNA-bd_dom_sf"/>
</dbReference>
<dbReference type="GO" id="GO:0003677">
    <property type="term" value="F:DNA binding"/>
    <property type="evidence" value="ECO:0007669"/>
    <property type="project" value="InterPro"/>
</dbReference>
<proteinExistence type="predicted"/>
<evidence type="ECO:0000259" key="1">
    <source>
        <dbReference type="PROSITE" id="PS50943"/>
    </source>
</evidence>
<name>A0A7K3M157_9ACTN</name>
<dbReference type="CDD" id="cd00093">
    <property type="entry name" value="HTH_XRE"/>
    <property type="match status" value="1"/>
</dbReference>
<protein>
    <submittedName>
        <fullName evidence="2">Helix-turn-helix domain-containing protein</fullName>
    </submittedName>
</protein>
<sequence>MEGIENTDRVGLDRSDPNVALRIRQANIDLELVDELRRLREQLGLSQAQVAKAMGRHQTVVSTLETLGSDPRWSSIRRYAGALGVCINWRIEMQSGLSDLLARELRDCDNETQSDAGIVSSLLERSEHEQRSAGAGTASH</sequence>
<gene>
    <name evidence="2" type="ORF">F7O44_08120</name>
</gene>
<dbReference type="SUPFAM" id="SSF47413">
    <property type="entry name" value="lambda repressor-like DNA-binding domains"/>
    <property type="match status" value="1"/>
</dbReference>
<dbReference type="Pfam" id="PF13560">
    <property type="entry name" value="HTH_31"/>
    <property type="match status" value="1"/>
</dbReference>
<accession>A0A7K3M157</accession>
<evidence type="ECO:0000313" key="2">
    <source>
        <dbReference type="EMBL" id="NDL57035.1"/>
    </source>
</evidence>
<comment type="caution">
    <text evidence="2">The sequence shown here is derived from an EMBL/GenBank/DDBJ whole genome shotgun (WGS) entry which is preliminary data.</text>
</comment>
<dbReference type="PROSITE" id="PS50943">
    <property type="entry name" value="HTH_CROC1"/>
    <property type="match status" value="1"/>
</dbReference>
<dbReference type="SMART" id="SM00530">
    <property type="entry name" value="HTH_XRE"/>
    <property type="match status" value="1"/>
</dbReference>
<dbReference type="EMBL" id="WLZY01000002">
    <property type="protein sequence ID" value="NDL57035.1"/>
    <property type="molecule type" value="Genomic_DNA"/>
</dbReference>
<reference evidence="2 3" key="1">
    <citation type="submission" date="2019-11" db="EMBL/GenBank/DDBJ databases">
        <authorList>
            <person name="Li X.-J."/>
            <person name="Feng X.-M."/>
        </authorList>
    </citation>
    <scope>NUCLEOTIDE SEQUENCE [LARGE SCALE GENOMIC DNA]</scope>
    <source>
        <strain evidence="2 3">XMNu-373</strain>
    </source>
</reference>
<dbReference type="Gene3D" id="1.10.260.40">
    <property type="entry name" value="lambda repressor-like DNA-binding domains"/>
    <property type="match status" value="1"/>
</dbReference>